<reference evidence="2" key="1">
    <citation type="submission" date="2017-11" db="EMBL/GenBank/DDBJ databases">
        <authorList>
            <person name="Lima N.C."/>
            <person name="Parody-Merino A.M."/>
            <person name="Battley P.F."/>
            <person name="Fidler A.E."/>
            <person name="Prosdocimi F."/>
        </authorList>
    </citation>
    <scope>NUCLEOTIDE SEQUENCE [LARGE SCALE GENOMIC DNA]</scope>
</reference>
<dbReference type="EMBL" id="KZ510188">
    <property type="protein sequence ID" value="PKU33355.1"/>
    <property type="molecule type" value="Genomic_DNA"/>
</dbReference>
<proteinExistence type="predicted"/>
<dbReference type="Proteomes" id="UP000233556">
    <property type="component" value="Unassembled WGS sequence"/>
</dbReference>
<sequence length="103" mass="12003">MEQILLETILKVIGSSRHGFVKGKSYLANLVAAFYNEMISLVDNEKTEYVVYLDFSKAFNTVFCKIFIDKLMKHRLDKWTVKWTENWMKCQAQRVVISGTKSS</sequence>
<dbReference type="OrthoDB" id="10063195at2759"/>
<evidence type="ECO:0000313" key="2">
    <source>
        <dbReference type="Proteomes" id="UP000233556"/>
    </source>
</evidence>
<evidence type="ECO:0000313" key="1">
    <source>
        <dbReference type="EMBL" id="PKU33355.1"/>
    </source>
</evidence>
<organism evidence="1 2">
    <name type="scientific">Limosa lapponica baueri</name>
    <dbReference type="NCBI Taxonomy" id="1758121"/>
    <lineage>
        <taxon>Eukaryota</taxon>
        <taxon>Metazoa</taxon>
        <taxon>Chordata</taxon>
        <taxon>Craniata</taxon>
        <taxon>Vertebrata</taxon>
        <taxon>Euteleostomi</taxon>
        <taxon>Archelosauria</taxon>
        <taxon>Archosauria</taxon>
        <taxon>Dinosauria</taxon>
        <taxon>Saurischia</taxon>
        <taxon>Theropoda</taxon>
        <taxon>Coelurosauria</taxon>
        <taxon>Aves</taxon>
        <taxon>Neognathae</taxon>
        <taxon>Neoaves</taxon>
        <taxon>Charadriiformes</taxon>
        <taxon>Scolopacidae</taxon>
        <taxon>Limosa</taxon>
    </lineage>
</organism>
<gene>
    <name evidence="1" type="ORF">llap_16336</name>
</gene>
<reference evidence="2" key="2">
    <citation type="submission" date="2017-12" db="EMBL/GenBank/DDBJ databases">
        <title>Genome sequence of the Bar-tailed Godwit (Limosa lapponica baueri).</title>
        <authorList>
            <person name="Lima N.C.B."/>
            <person name="Parody-Merino A.M."/>
            <person name="Battley P.F."/>
            <person name="Fidler A.E."/>
            <person name="Prosdocimi F."/>
        </authorList>
    </citation>
    <scope>NUCLEOTIDE SEQUENCE [LARGE SCALE GENOMIC DNA]</scope>
</reference>
<dbReference type="PANTHER" id="PTHR33332">
    <property type="entry name" value="REVERSE TRANSCRIPTASE DOMAIN-CONTAINING PROTEIN"/>
    <property type="match status" value="1"/>
</dbReference>
<accession>A0A2I0THS8</accession>
<keyword evidence="2" id="KW-1185">Reference proteome</keyword>
<name>A0A2I0THS8_LIMLA</name>
<dbReference type="AlphaFoldDB" id="A0A2I0THS8"/>
<protein>
    <submittedName>
        <fullName evidence="1">Uncharacterized protein</fullName>
    </submittedName>
</protein>